<dbReference type="RefSeq" id="WP_125243014.1">
    <property type="nucleotide sequence ID" value="NZ_RSED01000006.1"/>
</dbReference>
<evidence type="ECO:0000313" key="1">
    <source>
        <dbReference type="EMBL" id="RRS04640.1"/>
    </source>
</evidence>
<comment type="caution">
    <text evidence="1">The sequence shown here is derived from an EMBL/GenBank/DDBJ whole genome shotgun (WGS) entry which is preliminary data.</text>
</comment>
<keyword evidence="2" id="KW-1185">Reference proteome</keyword>
<dbReference type="AlphaFoldDB" id="A0A3R8S3I4"/>
<reference evidence="1 2" key="1">
    <citation type="submission" date="2018-12" db="EMBL/GenBank/DDBJ databases">
        <title>The whole draft genome of Aquabacterium sp. SJQ9.</title>
        <authorList>
            <person name="Sun L."/>
            <person name="Gao X."/>
            <person name="Chen W."/>
            <person name="Huang K."/>
        </authorList>
    </citation>
    <scope>NUCLEOTIDE SEQUENCE [LARGE SCALE GENOMIC DNA]</scope>
    <source>
        <strain evidence="1 2">SJQ9</strain>
    </source>
</reference>
<protein>
    <submittedName>
        <fullName evidence="1">Uncharacterized protein</fullName>
    </submittedName>
</protein>
<gene>
    <name evidence="1" type="ORF">EIP75_09475</name>
</gene>
<dbReference type="OrthoDB" id="9154606at2"/>
<dbReference type="Proteomes" id="UP000269265">
    <property type="component" value="Unassembled WGS sequence"/>
</dbReference>
<sequence length="76" mass="8473">MKTQNSMSLLRGALQDAVDALQRCRACDIPESHIEDFVLLDWLTWEGGGLKLTTTGENVCRQVDTRAVAGVHRMRS</sequence>
<proteinExistence type="predicted"/>
<accession>A0A3R8S3I4</accession>
<dbReference type="EMBL" id="RSED01000006">
    <property type="protein sequence ID" value="RRS04640.1"/>
    <property type="molecule type" value="Genomic_DNA"/>
</dbReference>
<evidence type="ECO:0000313" key="2">
    <source>
        <dbReference type="Proteomes" id="UP000269265"/>
    </source>
</evidence>
<name>A0A3R8S3I4_9BURK</name>
<organism evidence="1 2">
    <name type="scientific">Aquabacterium soli</name>
    <dbReference type="NCBI Taxonomy" id="2493092"/>
    <lineage>
        <taxon>Bacteria</taxon>
        <taxon>Pseudomonadati</taxon>
        <taxon>Pseudomonadota</taxon>
        <taxon>Betaproteobacteria</taxon>
        <taxon>Burkholderiales</taxon>
        <taxon>Aquabacterium</taxon>
    </lineage>
</organism>